<sequence length="48" mass="5747">MADSRHNRRDESRFKTRLLPRLSYKGCMKLSADNALWIIKQYVTSKFN</sequence>
<dbReference type="EMBL" id="FWEV01000117">
    <property type="protein sequence ID" value="SLM29996.1"/>
    <property type="molecule type" value="Genomic_DNA"/>
</dbReference>
<gene>
    <name evidence="1" type="ORF">MTBBW1_2030086</name>
</gene>
<protein>
    <submittedName>
        <fullName evidence="1">Uncharacterized protein</fullName>
    </submittedName>
</protein>
<evidence type="ECO:0000313" key="2">
    <source>
        <dbReference type="Proteomes" id="UP000191931"/>
    </source>
</evidence>
<proteinExistence type="predicted"/>
<keyword evidence="2" id="KW-1185">Reference proteome</keyword>
<name>A0A1W1HC38_9BACT</name>
<evidence type="ECO:0000313" key="1">
    <source>
        <dbReference type="EMBL" id="SLM29996.1"/>
    </source>
</evidence>
<dbReference type="Proteomes" id="UP000191931">
    <property type="component" value="Unassembled WGS sequence"/>
</dbReference>
<dbReference type="AlphaFoldDB" id="A0A1W1HC38"/>
<organism evidence="1 2">
    <name type="scientific">Desulfamplus magnetovallimortis</name>
    <dbReference type="NCBI Taxonomy" id="1246637"/>
    <lineage>
        <taxon>Bacteria</taxon>
        <taxon>Pseudomonadati</taxon>
        <taxon>Thermodesulfobacteriota</taxon>
        <taxon>Desulfobacteria</taxon>
        <taxon>Desulfobacterales</taxon>
        <taxon>Desulfobacteraceae</taxon>
        <taxon>Desulfamplus</taxon>
    </lineage>
</organism>
<accession>A0A1W1HC38</accession>
<reference evidence="1 2" key="1">
    <citation type="submission" date="2017-03" db="EMBL/GenBank/DDBJ databases">
        <authorList>
            <person name="Afonso C.L."/>
            <person name="Miller P.J."/>
            <person name="Scott M.A."/>
            <person name="Spackman E."/>
            <person name="Goraichik I."/>
            <person name="Dimitrov K.M."/>
            <person name="Suarez D.L."/>
            <person name="Swayne D.E."/>
        </authorList>
    </citation>
    <scope>NUCLEOTIDE SEQUENCE [LARGE SCALE GENOMIC DNA]</scope>
    <source>
        <strain evidence="1">PRJEB14757</strain>
    </source>
</reference>